<evidence type="ECO:0000256" key="4">
    <source>
        <dbReference type="ARBA" id="ARBA00022691"/>
    </source>
</evidence>
<evidence type="ECO:0000259" key="11">
    <source>
        <dbReference type="Pfam" id="PF08100"/>
    </source>
</evidence>
<keyword evidence="3" id="KW-0808">Transferase</keyword>
<dbReference type="Proteomes" id="UP000242715">
    <property type="component" value="Unassembled WGS sequence"/>
</dbReference>
<evidence type="ECO:0000256" key="9">
    <source>
        <dbReference type="PIRSR" id="PIRSR005739-1"/>
    </source>
</evidence>
<evidence type="ECO:0000256" key="5">
    <source>
        <dbReference type="ARBA" id="ARBA00050968"/>
    </source>
</evidence>
<reference evidence="13" key="1">
    <citation type="journal article" date="2017" name="Front. Plant Sci.">
        <title>Climate Clever Clovers: New Paradigm to Reduce the Environmental Footprint of Ruminants by Breeding Low Methanogenic Forages Utilizing Haplotype Variation.</title>
        <authorList>
            <person name="Kaur P."/>
            <person name="Appels R."/>
            <person name="Bayer P.E."/>
            <person name="Keeble-Gagnere G."/>
            <person name="Wang J."/>
            <person name="Hirakawa H."/>
            <person name="Shirasawa K."/>
            <person name="Vercoe P."/>
            <person name="Stefanova K."/>
            <person name="Durmic Z."/>
            <person name="Nichols P."/>
            <person name="Revell C."/>
            <person name="Isobe S.N."/>
            <person name="Edwards D."/>
            <person name="Erskine W."/>
        </authorList>
    </citation>
    <scope>NUCLEOTIDE SEQUENCE [LARGE SCALE GENOMIC DNA]</scope>
    <source>
        <strain evidence="13">cv. Daliak</strain>
    </source>
</reference>
<evidence type="ECO:0000313" key="13">
    <source>
        <dbReference type="Proteomes" id="UP000242715"/>
    </source>
</evidence>
<dbReference type="InterPro" id="IPR029063">
    <property type="entry name" value="SAM-dependent_MTases_sf"/>
</dbReference>
<gene>
    <name evidence="12" type="ORF">TSUD_63990</name>
</gene>
<dbReference type="GO" id="GO:0033800">
    <property type="term" value="F:isoflavone 7-O-methyltransferase activity"/>
    <property type="evidence" value="ECO:0007669"/>
    <property type="project" value="UniProtKB-EC"/>
</dbReference>
<feature type="active site" description="Proton acceptor" evidence="9">
    <location>
        <position position="258"/>
    </location>
</feature>
<feature type="domain" description="O-methyltransferase dimerisation" evidence="11">
    <location>
        <begin position="21"/>
        <end position="105"/>
    </location>
</feature>
<dbReference type="Pfam" id="PF08100">
    <property type="entry name" value="Dimerisation"/>
    <property type="match status" value="1"/>
</dbReference>
<dbReference type="InterPro" id="IPR012967">
    <property type="entry name" value="COMT_dimerisation"/>
</dbReference>
<comment type="catalytic activity">
    <reaction evidence="5">
        <text>a 7-hydroxyisoflavone + S-adenosyl-L-methionine = a 7-methoxyisoflavone + S-adenosyl-L-homocysteine + H(+)</text>
        <dbReference type="Rhea" id="RHEA:17933"/>
        <dbReference type="ChEBI" id="CHEBI:15378"/>
        <dbReference type="ChEBI" id="CHEBI:55465"/>
        <dbReference type="ChEBI" id="CHEBI:57856"/>
        <dbReference type="ChEBI" id="CHEBI:59789"/>
        <dbReference type="ChEBI" id="CHEBI:140356"/>
        <dbReference type="EC" id="2.1.1.150"/>
    </reaction>
</comment>
<dbReference type="OrthoDB" id="2410195at2759"/>
<dbReference type="GO" id="GO:0009717">
    <property type="term" value="P:isoflavonoid biosynthetic process"/>
    <property type="evidence" value="ECO:0007669"/>
    <property type="project" value="UniProtKB-ARBA"/>
</dbReference>
<organism evidence="12 13">
    <name type="scientific">Trifolium subterraneum</name>
    <name type="common">Subterranean clover</name>
    <dbReference type="NCBI Taxonomy" id="3900"/>
    <lineage>
        <taxon>Eukaryota</taxon>
        <taxon>Viridiplantae</taxon>
        <taxon>Streptophyta</taxon>
        <taxon>Embryophyta</taxon>
        <taxon>Tracheophyta</taxon>
        <taxon>Spermatophyta</taxon>
        <taxon>Magnoliopsida</taxon>
        <taxon>eudicotyledons</taxon>
        <taxon>Gunneridae</taxon>
        <taxon>Pentapetalae</taxon>
        <taxon>rosids</taxon>
        <taxon>fabids</taxon>
        <taxon>Fabales</taxon>
        <taxon>Fabaceae</taxon>
        <taxon>Papilionoideae</taxon>
        <taxon>50 kb inversion clade</taxon>
        <taxon>NPAAA clade</taxon>
        <taxon>Hologalegina</taxon>
        <taxon>IRL clade</taxon>
        <taxon>Trifolieae</taxon>
        <taxon>Trifolium</taxon>
    </lineage>
</organism>
<dbReference type="AlphaFoldDB" id="A0A2Z6M1K7"/>
<comment type="pathway">
    <text evidence="7">Phytoalexin biosynthesis; medicarpin biosynthesis.</text>
</comment>
<protein>
    <recommendedName>
        <fullName evidence="8">isoflavone 7-O-methyltransferase</fullName>
        <ecNumber evidence="8">2.1.1.150</ecNumber>
    </recommendedName>
</protein>
<evidence type="ECO:0000256" key="6">
    <source>
        <dbReference type="ARBA" id="ARBA00054859"/>
    </source>
</evidence>
<dbReference type="InterPro" id="IPR001077">
    <property type="entry name" value="COMT_C"/>
</dbReference>
<comment type="function">
    <text evidence="6">Transfers a methyl group to 7-hydroxyls of the isoflavones daidzein, genistein and 6,7,4'-trihydroxyisoflavone. Can also methylate (+)6a-hydroxymaackiain with lower efficiency.</text>
</comment>
<keyword evidence="13" id="KW-1185">Reference proteome</keyword>
<evidence type="ECO:0000259" key="10">
    <source>
        <dbReference type="Pfam" id="PF00891"/>
    </source>
</evidence>
<dbReference type="InterPro" id="IPR036388">
    <property type="entry name" value="WH-like_DNA-bd_sf"/>
</dbReference>
<dbReference type="FunFam" id="1.10.10.10:FF:000213">
    <property type="entry name" value="Coniferyl alcohol 9-O-methyltransferase"/>
    <property type="match status" value="1"/>
</dbReference>
<dbReference type="FunFam" id="3.40.50.150:FF:000057">
    <property type="entry name" value="O-methyltransferase ZRP4"/>
    <property type="match status" value="1"/>
</dbReference>
<accession>A0A2Z6M1K7</accession>
<evidence type="ECO:0000313" key="12">
    <source>
        <dbReference type="EMBL" id="GAU26011.1"/>
    </source>
</evidence>
<evidence type="ECO:0000256" key="8">
    <source>
        <dbReference type="ARBA" id="ARBA00066355"/>
    </source>
</evidence>
<evidence type="ECO:0000256" key="3">
    <source>
        <dbReference type="ARBA" id="ARBA00022679"/>
    </source>
</evidence>
<comment type="subunit">
    <text evidence="1">Homodimer.</text>
</comment>
<evidence type="ECO:0000256" key="7">
    <source>
        <dbReference type="ARBA" id="ARBA00060628"/>
    </source>
</evidence>
<evidence type="ECO:0000256" key="2">
    <source>
        <dbReference type="ARBA" id="ARBA00022603"/>
    </source>
</evidence>
<dbReference type="EMBL" id="DF973328">
    <property type="protein sequence ID" value="GAU26011.1"/>
    <property type="molecule type" value="Genomic_DNA"/>
</dbReference>
<dbReference type="SUPFAM" id="SSF53335">
    <property type="entry name" value="S-adenosyl-L-methionine-dependent methyltransferases"/>
    <property type="match status" value="1"/>
</dbReference>
<dbReference type="PIRSF" id="PIRSF005739">
    <property type="entry name" value="O-mtase"/>
    <property type="match status" value="1"/>
</dbReference>
<dbReference type="SUPFAM" id="SSF46785">
    <property type="entry name" value="Winged helix' DNA-binding domain"/>
    <property type="match status" value="1"/>
</dbReference>
<dbReference type="InterPro" id="IPR036390">
    <property type="entry name" value="WH_DNA-bd_sf"/>
</dbReference>
<keyword evidence="2" id="KW-0489">Methyltransferase</keyword>
<proteinExistence type="predicted"/>
<dbReference type="Gene3D" id="3.40.50.150">
    <property type="entry name" value="Vaccinia Virus protein VP39"/>
    <property type="match status" value="1"/>
</dbReference>
<dbReference type="GO" id="GO:0046983">
    <property type="term" value="F:protein dimerization activity"/>
    <property type="evidence" value="ECO:0007669"/>
    <property type="project" value="InterPro"/>
</dbReference>
<sequence length="354" mass="39553">MGSENGCKASELFQAQAHLYNHILSFLKPMSIKWVVELGIPDIIHNHGQPITLSQLLSALRIPEAKASCVQSLMRLLAHNNFFTVVEMEGKEAYALAPPSELLVKGTDHCLSSMVQLITNPNLVDLYNHLGKWTSGDELTIFQTASGKGDYWDFIHQNPTHLKSFNEAMESDSHVMRLALSDCKSVFEGLGSLVDVGGGTGNTAKIICETFPLLKCTVLDLPQVVAGLPGNEILSFVGGNMFKSIPQADAILLKWILHDWNDDDCVKILKNCKEAVLRKGKGGKVIIIDIVINEKQDKHEMTEVKLFFNIVMMASFNGRERDEKNWKQIFTKAGFTHYKIFPIFGFRSLIELYV</sequence>
<dbReference type="PROSITE" id="PS51683">
    <property type="entry name" value="SAM_OMT_II"/>
    <property type="match status" value="1"/>
</dbReference>
<dbReference type="Pfam" id="PF00891">
    <property type="entry name" value="Methyltransf_2"/>
    <property type="match status" value="1"/>
</dbReference>
<dbReference type="GO" id="GO:0032259">
    <property type="term" value="P:methylation"/>
    <property type="evidence" value="ECO:0007669"/>
    <property type="project" value="UniProtKB-KW"/>
</dbReference>
<dbReference type="EC" id="2.1.1.150" evidence="8"/>
<keyword evidence="4" id="KW-0949">S-adenosyl-L-methionine</keyword>
<dbReference type="InterPro" id="IPR016461">
    <property type="entry name" value="COMT-like"/>
</dbReference>
<dbReference type="PANTHER" id="PTHR11746">
    <property type="entry name" value="O-METHYLTRANSFERASE"/>
    <property type="match status" value="1"/>
</dbReference>
<feature type="domain" description="O-methyltransferase C-terminal" evidence="10">
    <location>
        <begin position="127"/>
        <end position="335"/>
    </location>
</feature>
<evidence type="ECO:0000256" key="1">
    <source>
        <dbReference type="ARBA" id="ARBA00011738"/>
    </source>
</evidence>
<name>A0A2Z6M1K7_TRISU</name>
<dbReference type="Gene3D" id="1.10.10.10">
    <property type="entry name" value="Winged helix-like DNA-binding domain superfamily/Winged helix DNA-binding domain"/>
    <property type="match status" value="1"/>
</dbReference>